<dbReference type="EMBL" id="SMGI01000003">
    <property type="protein sequence ID" value="TCK66716.1"/>
    <property type="molecule type" value="Genomic_DNA"/>
</dbReference>
<dbReference type="InterPro" id="IPR013857">
    <property type="entry name" value="NADH-UbQ_OxRdtase-assoc_prot30"/>
</dbReference>
<dbReference type="InterPro" id="IPR008979">
    <property type="entry name" value="Galactose-bd-like_sf"/>
</dbReference>
<dbReference type="AlphaFoldDB" id="A0A4R1KNT3"/>
<dbReference type="InterPro" id="IPR039131">
    <property type="entry name" value="NDUFAF1"/>
</dbReference>
<evidence type="ECO:0000313" key="3">
    <source>
        <dbReference type="EMBL" id="TCK66716.1"/>
    </source>
</evidence>
<name>A0A4R1KNT3_9FLAO</name>
<reference evidence="3 4" key="1">
    <citation type="journal article" date="2015" name="Stand. Genomic Sci.">
        <title>Genomic Encyclopedia of Bacterial and Archaeal Type Strains, Phase III: the genomes of soil and plant-associated and newly described type strains.</title>
        <authorList>
            <person name="Whitman W.B."/>
            <person name="Woyke T."/>
            <person name="Klenk H.P."/>
            <person name="Zhou Y."/>
            <person name="Lilburn T.G."/>
            <person name="Beck B.J."/>
            <person name="De Vos P."/>
            <person name="Vandamme P."/>
            <person name="Eisen J.A."/>
            <person name="Garrity G."/>
            <person name="Hugenholtz P."/>
            <person name="Kyrpides N.C."/>
        </authorList>
    </citation>
    <scope>NUCLEOTIDE SEQUENCE [LARGE SCALE GENOMIC DNA]</scope>
    <source>
        <strain evidence="3 4">CECT 8445</strain>
    </source>
</reference>
<dbReference type="Pfam" id="PF08547">
    <property type="entry name" value="CIA30"/>
    <property type="match status" value="1"/>
</dbReference>
<organism evidence="3 4">
    <name type="scientific">Winogradskyella wandonensis</name>
    <dbReference type="NCBI Taxonomy" id="1442586"/>
    <lineage>
        <taxon>Bacteria</taxon>
        <taxon>Pseudomonadati</taxon>
        <taxon>Bacteroidota</taxon>
        <taxon>Flavobacteriia</taxon>
        <taxon>Flavobacteriales</taxon>
        <taxon>Flavobacteriaceae</taxon>
        <taxon>Winogradskyella</taxon>
    </lineage>
</organism>
<comment type="caution">
    <text evidence="3">The sequence shown here is derived from an EMBL/GenBank/DDBJ whole genome shotgun (WGS) entry which is preliminary data.</text>
</comment>
<keyword evidence="4" id="KW-1185">Reference proteome</keyword>
<dbReference type="RefSeq" id="WP_241974250.1">
    <property type="nucleotide sequence ID" value="NZ_SMGI01000003.1"/>
</dbReference>
<feature type="domain" description="NADH:ubiquinone oxidoreductase intermediate-associated protein 30" evidence="2">
    <location>
        <begin position="19"/>
        <end position="169"/>
    </location>
</feature>
<protein>
    <submittedName>
        <fullName evidence="3">Complex I intermediate-associated protein 30 (CIA30)</fullName>
    </submittedName>
</protein>
<dbReference type="Gene3D" id="2.60.120.430">
    <property type="entry name" value="Galactose-binding lectin"/>
    <property type="match status" value="1"/>
</dbReference>
<accession>A0A4R1KNT3</accession>
<dbReference type="Proteomes" id="UP000295714">
    <property type="component" value="Unassembled WGS sequence"/>
</dbReference>
<evidence type="ECO:0000313" key="4">
    <source>
        <dbReference type="Proteomes" id="UP000295714"/>
    </source>
</evidence>
<dbReference type="PANTHER" id="PTHR13194:SF19">
    <property type="entry name" value="NAD(P)-BINDING ROSSMANN-FOLD SUPERFAMILY PROTEIN"/>
    <property type="match status" value="1"/>
</dbReference>
<gene>
    <name evidence="3" type="ORF">DFQ05_1990</name>
</gene>
<evidence type="ECO:0000259" key="2">
    <source>
        <dbReference type="Pfam" id="PF08547"/>
    </source>
</evidence>
<dbReference type="SUPFAM" id="SSF49785">
    <property type="entry name" value="Galactose-binding domain-like"/>
    <property type="match status" value="1"/>
</dbReference>
<proteinExistence type="inferred from homology"/>
<evidence type="ECO:0000256" key="1">
    <source>
        <dbReference type="ARBA" id="ARBA00007884"/>
    </source>
</evidence>
<comment type="similarity">
    <text evidence="1">Belongs to the CIA30 family.</text>
</comment>
<dbReference type="PANTHER" id="PTHR13194">
    <property type="entry name" value="COMPLEX I INTERMEDIATE-ASSOCIATED PROTEIN 30"/>
    <property type="match status" value="1"/>
</dbReference>
<sequence>MKYALFFLILISYQTMTIFDFNSESNIQNWRIIDDVVMGGRSNGNFKVNTDGHGEFSGYVSLENNGGFSSVRYNFKTINSSGYTSFKIRLKGDGKPYQFRAKSSERQRYSYIYEFQTSGEWETVTIPFDQMVASFRGNRLNLPNFNGEEMEEIAFLIGNKKEQAFKLLIDKIQLK</sequence>